<accession>A0A6V8LJS1</accession>
<name>A0A6V8LJS1_9BACT</name>
<dbReference type="Pfam" id="PF00342">
    <property type="entry name" value="PGI"/>
    <property type="match status" value="1"/>
</dbReference>
<keyword evidence="6" id="KW-1185">Reference proteome</keyword>
<dbReference type="EC" id="5.3.1.9" evidence="4"/>
<dbReference type="PANTHER" id="PTHR11469">
    <property type="entry name" value="GLUCOSE-6-PHOSPHATE ISOMERASE"/>
    <property type="match status" value="1"/>
</dbReference>
<comment type="catalytic activity">
    <reaction evidence="4">
        <text>alpha-D-glucose 6-phosphate = beta-D-fructose 6-phosphate</text>
        <dbReference type="Rhea" id="RHEA:11816"/>
        <dbReference type="ChEBI" id="CHEBI:57634"/>
        <dbReference type="ChEBI" id="CHEBI:58225"/>
        <dbReference type="EC" id="5.3.1.9"/>
    </reaction>
</comment>
<keyword evidence="2 4" id="KW-0324">Glycolysis</keyword>
<dbReference type="GO" id="GO:0097367">
    <property type="term" value="F:carbohydrate derivative binding"/>
    <property type="evidence" value="ECO:0007669"/>
    <property type="project" value="InterPro"/>
</dbReference>
<dbReference type="PANTHER" id="PTHR11469:SF1">
    <property type="entry name" value="GLUCOSE-6-PHOSPHATE ISOMERASE"/>
    <property type="match status" value="1"/>
</dbReference>
<proteinExistence type="inferred from homology"/>
<dbReference type="PROSITE" id="PS51463">
    <property type="entry name" value="P_GLUCOSE_ISOMERASE_3"/>
    <property type="match status" value="1"/>
</dbReference>
<dbReference type="CDD" id="cd05016">
    <property type="entry name" value="SIS_PGI_2"/>
    <property type="match status" value="1"/>
</dbReference>
<gene>
    <name evidence="5" type="primary">pgi</name>
    <name evidence="5" type="ORF">NNJEOMEG_00810</name>
</gene>
<protein>
    <recommendedName>
        <fullName evidence="4">Glucose-6-phosphate isomerase</fullName>
        <ecNumber evidence="4">5.3.1.9</ecNumber>
    </recommendedName>
</protein>
<dbReference type="GO" id="GO:0006094">
    <property type="term" value="P:gluconeogenesis"/>
    <property type="evidence" value="ECO:0007669"/>
    <property type="project" value="UniProtKB-KW"/>
</dbReference>
<dbReference type="Gene3D" id="3.40.50.10490">
    <property type="entry name" value="Glucose-6-phosphate isomerase like protein, domain 1"/>
    <property type="match status" value="2"/>
</dbReference>
<dbReference type="GO" id="GO:0006096">
    <property type="term" value="P:glycolytic process"/>
    <property type="evidence" value="ECO:0007669"/>
    <property type="project" value="UniProtKB-UniPathway"/>
</dbReference>
<dbReference type="SUPFAM" id="SSF53697">
    <property type="entry name" value="SIS domain"/>
    <property type="match status" value="1"/>
</dbReference>
<keyword evidence="1 4" id="KW-0312">Gluconeogenesis</keyword>
<comment type="pathway">
    <text evidence="4">Carbohydrate degradation; glycolysis; D-glyceraldehyde 3-phosphate and glycerone phosphate from D-glucose: step 2/4.</text>
</comment>
<dbReference type="CDD" id="cd05015">
    <property type="entry name" value="SIS_PGI_1"/>
    <property type="match status" value="1"/>
</dbReference>
<reference evidence="5 6" key="1">
    <citation type="submission" date="2020-04" db="EMBL/GenBank/DDBJ databases">
        <authorList>
            <consortium name="Desulfovibrio sp. FSS-1 genome sequencing consortium"/>
            <person name="Shimoshige H."/>
            <person name="Kobayashi H."/>
            <person name="Maekawa T."/>
        </authorList>
    </citation>
    <scope>NUCLEOTIDE SEQUENCE [LARGE SCALE GENOMIC DNA]</scope>
    <source>
        <strain evidence="5 6">SIID29052-01</strain>
    </source>
</reference>
<dbReference type="GO" id="GO:0048029">
    <property type="term" value="F:monosaccharide binding"/>
    <property type="evidence" value="ECO:0007669"/>
    <property type="project" value="TreeGrafter"/>
</dbReference>
<dbReference type="GO" id="GO:0051156">
    <property type="term" value="P:glucose 6-phosphate metabolic process"/>
    <property type="evidence" value="ECO:0007669"/>
    <property type="project" value="TreeGrafter"/>
</dbReference>
<dbReference type="GO" id="GO:0005829">
    <property type="term" value="C:cytosol"/>
    <property type="evidence" value="ECO:0007669"/>
    <property type="project" value="TreeGrafter"/>
</dbReference>
<dbReference type="GO" id="GO:0004347">
    <property type="term" value="F:glucose-6-phosphate isomerase activity"/>
    <property type="evidence" value="ECO:0007669"/>
    <property type="project" value="UniProtKB-EC"/>
</dbReference>
<keyword evidence="3 4" id="KW-0413">Isomerase</keyword>
<dbReference type="InterPro" id="IPR035476">
    <property type="entry name" value="SIS_PGI_1"/>
</dbReference>
<evidence type="ECO:0000256" key="1">
    <source>
        <dbReference type="ARBA" id="ARBA00022432"/>
    </source>
</evidence>
<reference evidence="5 6" key="2">
    <citation type="submission" date="2020-05" db="EMBL/GenBank/DDBJ databases">
        <title>Draft genome sequence of Desulfovibrio sp. strainFSS-1.</title>
        <authorList>
            <person name="Shimoshige H."/>
            <person name="Kobayashi H."/>
            <person name="Maekawa T."/>
        </authorList>
    </citation>
    <scope>NUCLEOTIDE SEQUENCE [LARGE SCALE GENOMIC DNA]</scope>
    <source>
        <strain evidence="5 6">SIID29052-01</strain>
    </source>
</reference>
<evidence type="ECO:0000313" key="5">
    <source>
        <dbReference type="EMBL" id="GFK92982.1"/>
    </source>
</evidence>
<comment type="similarity">
    <text evidence="4">Belongs to the GPI family.</text>
</comment>
<evidence type="ECO:0000256" key="2">
    <source>
        <dbReference type="ARBA" id="ARBA00023152"/>
    </source>
</evidence>
<dbReference type="EMBL" id="BLTE01000002">
    <property type="protein sequence ID" value="GFK92982.1"/>
    <property type="molecule type" value="Genomic_DNA"/>
</dbReference>
<sequence length="449" mass="48442">MSDNVLDWTSAYPEKVSPSAGQARLGAFVERLAADLSGPEGGRLPFINLPHWPALKRDLAALAPRLKGFKHMLLLGIGGSALGARALQKAFAPGQDLPGHQGPWLWIADNVDSGSLMAYFTKLDPAETVVVAVSKSGGTIETASQYFLACRWLREALGDSWKDHLIMVTGEDGFFRKESARHGFTTLPVPTYMGGRYSVLSAVGLIPAAFLGIDCEALVEGALSVTKPLTETILSPKILAAHPAWELACWNWSIIDSGFTQLIFFCYVPRLATLGAWFGQLWAESLGKEGKGSMPLPAVGVTDQHSLQQMFLDGPRDKGCLFITSREEDPGTAFPDDLPAEFGFLRGKMLGELLPAEALGSRMAMTQRGIPLVEASLASCTEHECGRLMALLELSTLFTGWLLSIDPLDQPAVELGKRLAKARLGADGLAKEKADLAQFLSAQRRTTGF</sequence>
<dbReference type="InterPro" id="IPR001672">
    <property type="entry name" value="G6P_Isomerase"/>
</dbReference>
<dbReference type="UniPathway" id="UPA00109">
    <property type="reaction ID" value="UER00181"/>
</dbReference>
<dbReference type="PRINTS" id="PR00662">
    <property type="entry name" value="G6PISOMERASE"/>
</dbReference>
<dbReference type="InterPro" id="IPR046348">
    <property type="entry name" value="SIS_dom_sf"/>
</dbReference>
<dbReference type="InterPro" id="IPR035482">
    <property type="entry name" value="SIS_PGI_2"/>
</dbReference>
<dbReference type="RefSeq" id="WP_173081549.1">
    <property type="nucleotide sequence ID" value="NZ_BLTE01000002.1"/>
</dbReference>
<comment type="caution">
    <text evidence="5">The sequence shown here is derived from an EMBL/GenBank/DDBJ whole genome shotgun (WGS) entry which is preliminary data.</text>
</comment>
<evidence type="ECO:0000256" key="3">
    <source>
        <dbReference type="ARBA" id="ARBA00023235"/>
    </source>
</evidence>
<dbReference type="Proteomes" id="UP000494245">
    <property type="component" value="Unassembled WGS sequence"/>
</dbReference>
<evidence type="ECO:0000256" key="4">
    <source>
        <dbReference type="RuleBase" id="RU000612"/>
    </source>
</evidence>
<organism evidence="5 6">
    <name type="scientific">Fundidesulfovibrio magnetotacticus</name>
    <dbReference type="NCBI Taxonomy" id="2730080"/>
    <lineage>
        <taxon>Bacteria</taxon>
        <taxon>Pseudomonadati</taxon>
        <taxon>Thermodesulfobacteriota</taxon>
        <taxon>Desulfovibrionia</taxon>
        <taxon>Desulfovibrionales</taxon>
        <taxon>Desulfovibrionaceae</taxon>
        <taxon>Fundidesulfovibrio</taxon>
    </lineage>
</organism>
<evidence type="ECO:0000313" key="6">
    <source>
        <dbReference type="Proteomes" id="UP000494245"/>
    </source>
</evidence>
<dbReference type="AlphaFoldDB" id="A0A6V8LJS1"/>